<keyword evidence="4" id="KW-1185">Reference proteome</keyword>
<reference evidence="4 5" key="1">
    <citation type="journal article" date="2019" name="Sci. Rep.">
        <title>Comparative genomics of chytrid fungi reveal insights into the obligate biotrophic and pathogenic lifestyle of Synchytrium endobioticum.</title>
        <authorList>
            <person name="van de Vossenberg B.T.L.H."/>
            <person name="Warris S."/>
            <person name="Nguyen H.D.T."/>
            <person name="van Gent-Pelzer M.P.E."/>
            <person name="Joly D.L."/>
            <person name="van de Geest H.C."/>
            <person name="Bonants P.J.M."/>
            <person name="Smith D.S."/>
            <person name="Levesque C.A."/>
            <person name="van der Lee T.A.J."/>
        </authorList>
    </citation>
    <scope>NUCLEOTIDE SEQUENCE [LARGE SCALE GENOMIC DNA]</scope>
    <source>
        <strain evidence="2 5">LEV6574</strain>
        <strain evidence="3 4">MB42</strain>
    </source>
</reference>
<evidence type="ECO:0000313" key="5">
    <source>
        <dbReference type="Proteomes" id="UP000320475"/>
    </source>
</evidence>
<name>A0A507CYR6_9FUNG</name>
<dbReference type="EMBL" id="QEAN01000174">
    <property type="protein sequence ID" value="TPX44357.1"/>
    <property type="molecule type" value="Genomic_DNA"/>
</dbReference>
<dbReference type="Proteomes" id="UP000317494">
    <property type="component" value="Unassembled WGS sequence"/>
</dbReference>
<dbReference type="VEuPathDB" id="FungiDB:SeMB42_g04355"/>
<evidence type="ECO:0000256" key="1">
    <source>
        <dbReference type="SAM" id="SignalP"/>
    </source>
</evidence>
<feature type="chain" id="PRO_5036131003" evidence="1">
    <location>
        <begin position="19"/>
        <end position="381"/>
    </location>
</feature>
<organism evidence="3 4">
    <name type="scientific">Synchytrium endobioticum</name>
    <dbReference type="NCBI Taxonomy" id="286115"/>
    <lineage>
        <taxon>Eukaryota</taxon>
        <taxon>Fungi</taxon>
        <taxon>Fungi incertae sedis</taxon>
        <taxon>Chytridiomycota</taxon>
        <taxon>Chytridiomycota incertae sedis</taxon>
        <taxon>Chytridiomycetes</taxon>
        <taxon>Synchytriales</taxon>
        <taxon>Synchytriaceae</taxon>
        <taxon>Synchytrium</taxon>
    </lineage>
</organism>
<accession>A0A507CYR6</accession>
<dbReference type="AlphaFoldDB" id="A0A507CYR6"/>
<proteinExistence type="predicted"/>
<gene>
    <name evidence="2" type="ORF">SeLEV6574_g05059</name>
    <name evidence="3" type="ORF">SeMB42_g04355</name>
</gene>
<evidence type="ECO:0000313" key="2">
    <source>
        <dbReference type="EMBL" id="TPX43431.1"/>
    </source>
</evidence>
<evidence type="ECO:0000313" key="3">
    <source>
        <dbReference type="EMBL" id="TPX44357.1"/>
    </source>
</evidence>
<keyword evidence="1" id="KW-0732">Signal</keyword>
<dbReference type="Proteomes" id="UP000320475">
    <property type="component" value="Unassembled WGS sequence"/>
</dbReference>
<feature type="signal peptide" evidence="1">
    <location>
        <begin position="1"/>
        <end position="18"/>
    </location>
</feature>
<protein>
    <submittedName>
        <fullName evidence="3">Uncharacterized protein</fullName>
    </submittedName>
</protein>
<comment type="caution">
    <text evidence="3">The sequence shown here is derived from an EMBL/GenBank/DDBJ whole genome shotgun (WGS) entry which is preliminary data.</text>
</comment>
<sequence>MLPTIAFALLAASSAVIAAPTRHGDHHEEIKEFSYPVAEKYYYKNDYTADYKERMDHHHDDAHVKKRRVITGPHENQVCEFYDKEYKRYGTDHRAKDGLKGYFAKERDDYYNQFKPSADESGRYHDSRYVKKVSHGAYNLPLEDSFEKYPYETDGGYHGLQKGGRKEFHKRYVNRPEHHYHESAYERFDKNGHYVKVHEEHMPKHYGKGRVEEYTNLKKDAYPEEDYYKYAIPAPYMKAEKSSVSHEVPHHGAEQAPHAYGPMQGSQDYGLKDCKDEKVDYPVEKHEDIHGTVLHEVVNVHENGHSGQKTLIEEGDFHYLEVHEDAALGQKTVIQKAPGAILKVYEDAAKGYKEVYQQTPEGVLKVVEQVGEPTVYEHVKW</sequence>
<dbReference type="EMBL" id="QEAM01000224">
    <property type="protein sequence ID" value="TPX43431.1"/>
    <property type="molecule type" value="Genomic_DNA"/>
</dbReference>
<evidence type="ECO:0000313" key="4">
    <source>
        <dbReference type="Proteomes" id="UP000317494"/>
    </source>
</evidence>